<dbReference type="Proteomes" id="UP000003963">
    <property type="component" value="Unassembled WGS sequence"/>
</dbReference>
<dbReference type="Gene3D" id="1.20.1250.20">
    <property type="entry name" value="MFS general substrate transporter like domains"/>
    <property type="match status" value="1"/>
</dbReference>
<sequence>MDDRRLHPRPGLAADARRVHGGPHRAPPCLHHRAGRLHLGSALCSLAPTLETLVVFRMVQAVGGSMLNPVAMSIIPTPSPTAANEPAPSERREPSWACPWPPVRRPDPVGRVLVIALLAVLTYTIIQAPDRGWASPLTLTLAALTLALAAVLIAYELRRDEPLVELRFFRSASFTGAAVNAVASFSTLGGFLFLTTLYLQNARHLSALHTGLWLLPMAVMTFLSAPLSGRLVARYGPRHPLIVAGIAITSSGTLFAAFDGQTHTWPLILGCALFGLGFGFVKVPITHTAVSGMPVSQAGVASSLAPPSGRPAASSESP</sequence>
<dbReference type="InterPro" id="IPR011701">
    <property type="entry name" value="MFS"/>
</dbReference>
<dbReference type="AlphaFoldDB" id="D9WFY6"/>
<evidence type="ECO:0000313" key="9">
    <source>
        <dbReference type="EMBL" id="EFL21222.1"/>
    </source>
</evidence>
<gene>
    <name evidence="9" type="ORF">SSOG_00934</name>
</gene>
<dbReference type="InterPro" id="IPR036259">
    <property type="entry name" value="MFS_trans_sf"/>
</dbReference>
<feature type="transmembrane region" description="Helical" evidence="8">
    <location>
        <begin position="241"/>
        <end position="258"/>
    </location>
</feature>
<feature type="transmembrane region" description="Helical" evidence="8">
    <location>
        <begin position="109"/>
        <end position="126"/>
    </location>
</feature>
<keyword evidence="4 8" id="KW-1133">Transmembrane helix</keyword>
<reference evidence="9 10" key="1">
    <citation type="submission" date="2009-02" db="EMBL/GenBank/DDBJ databases">
        <title>Annotation of Streptomyces hygroscopicus strain ATCC 53653.</title>
        <authorList>
            <consortium name="The Broad Institute Genome Sequencing Platform"/>
            <consortium name="Broad Institute Microbial Sequencing Center"/>
            <person name="Fischbach M."/>
            <person name="Godfrey P."/>
            <person name="Ward D."/>
            <person name="Young S."/>
            <person name="Zeng Q."/>
            <person name="Koehrsen M."/>
            <person name="Alvarado L."/>
            <person name="Berlin A.M."/>
            <person name="Bochicchio J."/>
            <person name="Borenstein D."/>
            <person name="Chapman S.B."/>
            <person name="Chen Z."/>
            <person name="Engels R."/>
            <person name="Freedman E."/>
            <person name="Gellesch M."/>
            <person name="Goldberg J."/>
            <person name="Griggs A."/>
            <person name="Gujja S."/>
            <person name="Heilman E.R."/>
            <person name="Heiman D.I."/>
            <person name="Hepburn T.A."/>
            <person name="Howarth C."/>
            <person name="Jen D."/>
            <person name="Larson L."/>
            <person name="Lewis B."/>
            <person name="Mehta T."/>
            <person name="Park D."/>
            <person name="Pearson M."/>
            <person name="Richards J."/>
            <person name="Roberts A."/>
            <person name="Saif S."/>
            <person name="Shea T.D."/>
            <person name="Shenoy N."/>
            <person name="Sisk P."/>
            <person name="Stolte C."/>
            <person name="Sykes S.N."/>
            <person name="Thomson T."/>
            <person name="Walk T."/>
            <person name="White J."/>
            <person name="Yandava C."/>
            <person name="Straight P."/>
            <person name="Clardy J."/>
            <person name="Hung D."/>
            <person name="Kolter R."/>
            <person name="Mekalanos J."/>
            <person name="Walker S."/>
            <person name="Walsh C.T."/>
            <person name="Wieland-Brown L.C."/>
            <person name="Haas B."/>
            <person name="Nusbaum C."/>
            <person name="Birren B."/>
        </authorList>
    </citation>
    <scope>NUCLEOTIDE SEQUENCE [LARGE SCALE GENOMIC DNA]</scope>
    <source>
        <strain evidence="9 10">ATCC 53653</strain>
    </source>
</reference>
<dbReference type="PANTHER" id="PTHR42718">
    <property type="entry name" value="MAJOR FACILITATOR SUPERFAMILY MULTIDRUG TRANSPORTER MFSC"/>
    <property type="match status" value="1"/>
</dbReference>
<accession>D9WFY6</accession>
<protein>
    <submittedName>
        <fullName evidence="9">Major facilitator superfamily transporter MFS_1</fullName>
    </submittedName>
</protein>
<evidence type="ECO:0000313" key="10">
    <source>
        <dbReference type="Proteomes" id="UP000003963"/>
    </source>
</evidence>
<keyword evidence="3 8" id="KW-0812">Transmembrane</keyword>
<dbReference type="SUPFAM" id="SSF103473">
    <property type="entry name" value="MFS general substrate transporter"/>
    <property type="match status" value="1"/>
</dbReference>
<feature type="region of interest" description="Disordered" evidence="7">
    <location>
        <begin position="1"/>
        <end position="26"/>
    </location>
</feature>
<dbReference type="GO" id="GO:0046677">
    <property type="term" value="P:response to antibiotic"/>
    <property type="evidence" value="ECO:0007669"/>
    <property type="project" value="UniProtKB-KW"/>
</dbReference>
<evidence type="ECO:0000256" key="8">
    <source>
        <dbReference type="SAM" id="Phobius"/>
    </source>
</evidence>
<evidence type="ECO:0000256" key="3">
    <source>
        <dbReference type="ARBA" id="ARBA00022692"/>
    </source>
</evidence>
<dbReference type="HOGENOM" id="CLU_874114_0_0_11"/>
<comment type="subcellular location">
    <subcellularLocation>
        <location evidence="1">Membrane</location>
        <topology evidence="1">Multi-pass membrane protein</topology>
    </subcellularLocation>
</comment>
<feature type="transmembrane region" description="Helical" evidence="8">
    <location>
        <begin position="264"/>
        <end position="283"/>
    </location>
</feature>
<feature type="transmembrane region" description="Helical" evidence="8">
    <location>
        <begin position="211"/>
        <end position="229"/>
    </location>
</feature>
<keyword evidence="6" id="KW-0046">Antibiotic resistance</keyword>
<feature type="transmembrane region" description="Helical" evidence="8">
    <location>
        <begin position="132"/>
        <end position="155"/>
    </location>
</feature>
<organism evidence="9 10">
    <name type="scientific">Streptomyces himastatinicus ATCC 53653</name>
    <dbReference type="NCBI Taxonomy" id="457427"/>
    <lineage>
        <taxon>Bacteria</taxon>
        <taxon>Bacillati</taxon>
        <taxon>Actinomycetota</taxon>
        <taxon>Actinomycetes</taxon>
        <taxon>Kitasatosporales</taxon>
        <taxon>Streptomycetaceae</taxon>
        <taxon>Streptomyces</taxon>
        <taxon>Streptomyces violaceusniger group</taxon>
    </lineage>
</organism>
<dbReference type="GO" id="GO:0022857">
    <property type="term" value="F:transmembrane transporter activity"/>
    <property type="evidence" value="ECO:0007669"/>
    <property type="project" value="InterPro"/>
</dbReference>
<dbReference type="GO" id="GO:0016020">
    <property type="term" value="C:membrane"/>
    <property type="evidence" value="ECO:0007669"/>
    <property type="project" value="UniProtKB-SubCell"/>
</dbReference>
<dbReference type="Pfam" id="PF07690">
    <property type="entry name" value="MFS_1"/>
    <property type="match status" value="1"/>
</dbReference>
<dbReference type="STRING" id="457427.SSOG_00934"/>
<evidence type="ECO:0000256" key="1">
    <source>
        <dbReference type="ARBA" id="ARBA00004141"/>
    </source>
</evidence>
<feature type="region of interest" description="Disordered" evidence="7">
    <location>
        <begin position="78"/>
        <end position="99"/>
    </location>
</feature>
<evidence type="ECO:0000256" key="2">
    <source>
        <dbReference type="ARBA" id="ARBA00022448"/>
    </source>
</evidence>
<evidence type="ECO:0000256" key="5">
    <source>
        <dbReference type="ARBA" id="ARBA00023136"/>
    </source>
</evidence>
<keyword evidence="5 8" id="KW-0472">Membrane</keyword>
<proteinExistence type="predicted"/>
<evidence type="ECO:0000256" key="6">
    <source>
        <dbReference type="ARBA" id="ARBA00023251"/>
    </source>
</evidence>
<name>D9WFY6_9ACTN</name>
<keyword evidence="2" id="KW-0813">Transport</keyword>
<dbReference type="PANTHER" id="PTHR42718:SF9">
    <property type="entry name" value="MAJOR FACILITATOR SUPERFAMILY MULTIDRUG TRANSPORTER MFSC"/>
    <property type="match status" value="1"/>
</dbReference>
<keyword evidence="10" id="KW-1185">Reference proteome</keyword>
<evidence type="ECO:0000256" key="4">
    <source>
        <dbReference type="ARBA" id="ARBA00022989"/>
    </source>
</evidence>
<feature type="transmembrane region" description="Helical" evidence="8">
    <location>
        <begin position="176"/>
        <end position="199"/>
    </location>
</feature>
<dbReference type="Gene3D" id="1.20.1720.10">
    <property type="entry name" value="Multidrug resistance protein D"/>
    <property type="match status" value="1"/>
</dbReference>
<evidence type="ECO:0000256" key="7">
    <source>
        <dbReference type="SAM" id="MobiDB-lite"/>
    </source>
</evidence>
<dbReference type="EMBL" id="GG657754">
    <property type="protein sequence ID" value="EFL21222.1"/>
    <property type="molecule type" value="Genomic_DNA"/>
</dbReference>